<evidence type="ECO:0000313" key="14">
    <source>
        <dbReference type="EMBL" id="MBB3763371.1"/>
    </source>
</evidence>
<evidence type="ECO:0000256" key="10">
    <source>
        <dbReference type="ARBA" id="ARBA00022989"/>
    </source>
</evidence>
<comment type="subcellular location">
    <subcellularLocation>
        <location evidence="2">Cell inner membrane</location>
        <topology evidence="2">Single-pass type II membrane protein</topology>
    </subcellularLocation>
    <subcellularLocation>
        <location evidence="12">Cell membrane</location>
        <topology evidence="12">Single-pass type II membrane protein</topology>
    </subcellularLocation>
</comment>
<keyword evidence="11 13" id="KW-0472">Membrane</keyword>
<proteinExistence type="inferred from homology"/>
<evidence type="ECO:0000313" key="15">
    <source>
        <dbReference type="Proteomes" id="UP000578569"/>
    </source>
</evidence>
<dbReference type="Proteomes" id="UP000578569">
    <property type="component" value="Unassembled WGS sequence"/>
</dbReference>
<dbReference type="GO" id="GO:0022857">
    <property type="term" value="F:transmembrane transporter activity"/>
    <property type="evidence" value="ECO:0007669"/>
    <property type="project" value="InterPro"/>
</dbReference>
<dbReference type="PANTHER" id="PTHR30558">
    <property type="entry name" value="EXBD MEMBRANE COMPONENT OF PMF-DRIVEN MACROMOLECULE IMPORT SYSTEM"/>
    <property type="match status" value="1"/>
</dbReference>
<name>A0A839YSW2_9SPHN</name>
<comment type="subunit">
    <text evidence="4">The accessory proteins ExbB and ExbD seem to form a complex with TonB.</text>
</comment>
<evidence type="ECO:0000256" key="6">
    <source>
        <dbReference type="ARBA" id="ARBA00022475"/>
    </source>
</evidence>
<evidence type="ECO:0000256" key="7">
    <source>
        <dbReference type="ARBA" id="ARBA00022519"/>
    </source>
</evidence>
<evidence type="ECO:0000256" key="1">
    <source>
        <dbReference type="ARBA" id="ARBA00003540"/>
    </source>
</evidence>
<sequence>MAVSVGSGGDEPMMDMNTTPLIDVMLVLLIMFIITIPVQSHAVKLDLPQDSGDQSNPPVDPIKNKIVITQGNTILWNGTPVNQLQLRQYLDVSQQMNPVPELHLQPEPEARYALVDEVLAITKRASVEKMGFVGNEAYLDAF</sequence>
<dbReference type="Pfam" id="PF02472">
    <property type="entry name" value="ExbD"/>
    <property type="match status" value="1"/>
</dbReference>
<evidence type="ECO:0000256" key="3">
    <source>
        <dbReference type="ARBA" id="ARBA00005811"/>
    </source>
</evidence>
<dbReference type="GO" id="GO:0015031">
    <property type="term" value="P:protein transport"/>
    <property type="evidence" value="ECO:0007669"/>
    <property type="project" value="UniProtKB-KW"/>
</dbReference>
<dbReference type="PANTHER" id="PTHR30558:SF12">
    <property type="entry name" value="BIOPOLYMER TRANSPORT PROTEIN EXBD"/>
    <property type="match status" value="1"/>
</dbReference>
<evidence type="ECO:0000256" key="4">
    <source>
        <dbReference type="ARBA" id="ARBA00011471"/>
    </source>
</evidence>
<keyword evidence="9 12" id="KW-0653">Protein transport</keyword>
<accession>A0A839YSW2</accession>
<keyword evidence="5 12" id="KW-0813">Transport</keyword>
<comment type="caution">
    <text evidence="14">The sequence shown here is derived from an EMBL/GenBank/DDBJ whole genome shotgun (WGS) entry which is preliminary data.</text>
</comment>
<reference evidence="14 15" key="1">
    <citation type="submission" date="2020-08" db="EMBL/GenBank/DDBJ databases">
        <title>Genomic Encyclopedia of Type Strains, Phase IV (KMG-IV): sequencing the most valuable type-strain genomes for metagenomic binning, comparative biology and taxonomic classification.</title>
        <authorList>
            <person name="Goeker M."/>
        </authorList>
    </citation>
    <scope>NUCLEOTIDE SEQUENCE [LARGE SCALE GENOMIC DNA]</scope>
    <source>
        <strain evidence="14 15">DSM 24194</strain>
    </source>
</reference>
<dbReference type="AlphaFoldDB" id="A0A839YSW2"/>
<evidence type="ECO:0000256" key="13">
    <source>
        <dbReference type="SAM" id="Phobius"/>
    </source>
</evidence>
<dbReference type="GO" id="GO:0005886">
    <property type="term" value="C:plasma membrane"/>
    <property type="evidence" value="ECO:0007669"/>
    <property type="project" value="UniProtKB-SubCell"/>
</dbReference>
<evidence type="ECO:0000256" key="11">
    <source>
        <dbReference type="ARBA" id="ARBA00023136"/>
    </source>
</evidence>
<comment type="similarity">
    <text evidence="3 12">Belongs to the ExbD/TolR family.</text>
</comment>
<gene>
    <name evidence="14" type="ORF">FHS50_000394</name>
</gene>
<comment type="function">
    <text evidence="1">Involved in the TonB-dependent energy-dependent transport of various receptor-bound substrates.</text>
</comment>
<keyword evidence="10 13" id="KW-1133">Transmembrane helix</keyword>
<evidence type="ECO:0000256" key="5">
    <source>
        <dbReference type="ARBA" id="ARBA00022448"/>
    </source>
</evidence>
<organism evidence="14 15">
    <name type="scientific">Sphingomicrobium lutaoense</name>
    <dbReference type="NCBI Taxonomy" id="515949"/>
    <lineage>
        <taxon>Bacteria</taxon>
        <taxon>Pseudomonadati</taxon>
        <taxon>Pseudomonadota</taxon>
        <taxon>Alphaproteobacteria</taxon>
        <taxon>Sphingomonadales</taxon>
        <taxon>Sphingomonadaceae</taxon>
        <taxon>Sphingomicrobium</taxon>
    </lineage>
</organism>
<evidence type="ECO:0000256" key="8">
    <source>
        <dbReference type="ARBA" id="ARBA00022692"/>
    </source>
</evidence>
<dbReference type="RefSeq" id="WP_183932724.1">
    <property type="nucleotide sequence ID" value="NZ_JACICF010000001.1"/>
</dbReference>
<evidence type="ECO:0000256" key="2">
    <source>
        <dbReference type="ARBA" id="ARBA00004249"/>
    </source>
</evidence>
<keyword evidence="6" id="KW-1003">Cell membrane</keyword>
<dbReference type="InterPro" id="IPR003400">
    <property type="entry name" value="ExbD"/>
</dbReference>
<evidence type="ECO:0000256" key="9">
    <source>
        <dbReference type="ARBA" id="ARBA00022927"/>
    </source>
</evidence>
<keyword evidence="15" id="KW-1185">Reference proteome</keyword>
<evidence type="ECO:0000256" key="12">
    <source>
        <dbReference type="RuleBase" id="RU003879"/>
    </source>
</evidence>
<dbReference type="EMBL" id="JACICF010000001">
    <property type="protein sequence ID" value="MBB3763371.1"/>
    <property type="molecule type" value="Genomic_DNA"/>
</dbReference>
<feature type="transmembrane region" description="Helical" evidence="13">
    <location>
        <begin position="20"/>
        <end position="38"/>
    </location>
</feature>
<keyword evidence="7" id="KW-0997">Cell inner membrane</keyword>
<protein>
    <submittedName>
        <fullName evidence="14">Biopolymer transport protein ExbD</fullName>
    </submittedName>
</protein>
<keyword evidence="8 12" id="KW-0812">Transmembrane</keyword>